<keyword evidence="2" id="KW-1185">Reference proteome</keyword>
<dbReference type="KEGG" id="tni:TVNIR_0693"/>
<name>L0DTT8_THIND</name>
<dbReference type="PATRIC" id="fig|1255043.3.peg.699"/>
<proteinExistence type="predicted"/>
<evidence type="ECO:0000313" key="2">
    <source>
        <dbReference type="Proteomes" id="UP000010809"/>
    </source>
</evidence>
<evidence type="ECO:0000313" key="1">
    <source>
        <dbReference type="EMBL" id="AGA32390.1"/>
    </source>
</evidence>
<reference evidence="1" key="1">
    <citation type="submission" date="2015-12" db="EMBL/GenBank/DDBJ databases">
        <authorList>
            <person name="Tikhonova T.V."/>
            <person name="Pavlov A.R."/>
            <person name="Beletsky A.V."/>
            <person name="Mardanov A.V."/>
            <person name="Sorokin D.Y."/>
            <person name="Ravin N.V."/>
            <person name="Popov V.O."/>
        </authorList>
    </citation>
    <scope>NUCLEOTIDE SEQUENCE</scope>
    <source>
        <strain evidence="1">DSM 14787</strain>
    </source>
</reference>
<protein>
    <submittedName>
        <fullName evidence="1">ISDvu5, transposase</fullName>
    </submittedName>
</protein>
<dbReference type="EMBL" id="CP003989">
    <property type="protein sequence ID" value="AGA32390.1"/>
    <property type="molecule type" value="Genomic_DNA"/>
</dbReference>
<accession>L0DTT8</accession>
<dbReference type="eggNOG" id="COG3464">
    <property type="taxonomic scope" value="Bacteria"/>
</dbReference>
<sequence length="135" mass="15139">MDGNEILLFGMGIQAPWQLVDRRFDVDKQPHELHLTVRSDRGRKYACPVCGAQCAAHDFQEKTSRHLNFFQHVRHEVAHSFVRDDLVLCHQYPTRPCAGGNAGVRSVRDNVVSTFGWAGIARAEPAATSRNVARS</sequence>
<dbReference type="STRING" id="1255043.TVNIR_0693"/>
<dbReference type="AlphaFoldDB" id="L0DTT8"/>
<dbReference type="OrthoDB" id="5791038at2"/>
<dbReference type="RefSeq" id="WP_015257540.1">
    <property type="nucleotide sequence ID" value="NC_019902.2"/>
</dbReference>
<dbReference type="Proteomes" id="UP000010809">
    <property type="component" value="Chromosome"/>
</dbReference>
<organism evidence="1 2">
    <name type="scientific">Thioalkalivibrio nitratireducens (strain DSM 14787 / UNIQEM 213 / ALEN2)</name>
    <dbReference type="NCBI Taxonomy" id="1255043"/>
    <lineage>
        <taxon>Bacteria</taxon>
        <taxon>Pseudomonadati</taxon>
        <taxon>Pseudomonadota</taxon>
        <taxon>Gammaproteobacteria</taxon>
        <taxon>Chromatiales</taxon>
        <taxon>Ectothiorhodospiraceae</taxon>
        <taxon>Thioalkalivibrio</taxon>
    </lineage>
</organism>
<dbReference type="HOGENOM" id="CLU_1884848_0_0_6"/>
<gene>
    <name evidence="1" type="ordered locus">TVNIR_0693</name>
</gene>